<proteinExistence type="inferred from homology"/>
<comment type="caution">
    <text evidence="7">The sequence shown here is derived from an EMBL/GenBank/DDBJ whole genome shotgun (WGS) entry which is preliminary data.</text>
</comment>
<evidence type="ECO:0000313" key="8">
    <source>
        <dbReference type="Proteomes" id="UP000623129"/>
    </source>
</evidence>
<comment type="similarity">
    <text evidence="2">Belongs to the tetraspanin (TM4SF) family.</text>
</comment>
<dbReference type="Proteomes" id="UP000623129">
    <property type="component" value="Unassembled WGS sequence"/>
</dbReference>
<feature type="transmembrane region" description="Helical" evidence="6">
    <location>
        <begin position="234"/>
        <end position="256"/>
    </location>
</feature>
<evidence type="ECO:0000256" key="5">
    <source>
        <dbReference type="ARBA" id="ARBA00023136"/>
    </source>
</evidence>
<evidence type="ECO:0000256" key="2">
    <source>
        <dbReference type="ARBA" id="ARBA00006840"/>
    </source>
</evidence>
<organism evidence="7 8">
    <name type="scientific">Carex littledalei</name>
    <dbReference type="NCBI Taxonomy" id="544730"/>
    <lineage>
        <taxon>Eukaryota</taxon>
        <taxon>Viridiplantae</taxon>
        <taxon>Streptophyta</taxon>
        <taxon>Embryophyta</taxon>
        <taxon>Tracheophyta</taxon>
        <taxon>Spermatophyta</taxon>
        <taxon>Magnoliopsida</taxon>
        <taxon>Liliopsida</taxon>
        <taxon>Poales</taxon>
        <taxon>Cyperaceae</taxon>
        <taxon>Cyperoideae</taxon>
        <taxon>Cariceae</taxon>
        <taxon>Carex</taxon>
        <taxon>Carex subgen. Euthyceras</taxon>
    </lineage>
</organism>
<dbReference type="InterPro" id="IPR044991">
    <property type="entry name" value="TET_plant"/>
</dbReference>
<dbReference type="AlphaFoldDB" id="A0A833QQF5"/>
<keyword evidence="8" id="KW-1185">Reference proteome</keyword>
<keyword evidence="3 6" id="KW-0812">Transmembrane</keyword>
<protein>
    <submittedName>
        <fullName evidence="7">Tetraspanin-8</fullName>
    </submittedName>
</protein>
<evidence type="ECO:0000256" key="4">
    <source>
        <dbReference type="ARBA" id="ARBA00022989"/>
    </source>
</evidence>
<comment type="subcellular location">
    <subcellularLocation>
        <location evidence="1">Membrane</location>
        <topology evidence="1">Multi-pass membrane protein</topology>
    </subcellularLocation>
</comment>
<gene>
    <name evidence="7" type="ORF">FCM35_KLT02881</name>
</gene>
<evidence type="ECO:0000256" key="3">
    <source>
        <dbReference type="ARBA" id="ARBA00022692"/>
    </source>
</evidence>
<accession>A0A833QQF5</accession>
<reference evidence="7" key="1">
    <citation type="submission" date="2020-01" db="EMBL/GenBank/DDBJ databases">
        <title>Genome sequence of Kobresia littledalei, the first chromosome-level genome in the family Cyperaceae.</title>
        <authorList>
            <person name="Qu G."/>
        </authorList>
    </citation>
    <scope>NUCLEOTIDE SEQUENCE</scope>
    <source>
        <strain evidence="7">C.B.Clarke</strain>
        <tissue evidence="7">Leaf</tissue>
    </source>
</reference>
<dbReference type="GO" id="GO:0009734">
    <property type="term" value="P:auxin-activated signaling pathway"/>
    <property type="evidence" value="ECO:0007669"/>
    <property type="project" value="InterPro"/>
</dbReference>
<evidence type="ECO:0000313" key="7">
    <source>
        <dbReference type="EMBL" id="KAF3331475.1"/>
    </source>
</evidence>
<keyword evidence="4 6" id="KW-1133">Transmembrane helix</keyword>
<sequence length="272" mass="30665">MARISNGLITIINILTLLVSFVVIGVGAYFSLQTNSVCQKFLHWPVLILGIFLLVISILGIIGSCCRVSFFLWIYLFAMFMLSLAMVVLTVFVFIVTNKGVGDVISGHGYKEYRLGDYSSWLQKQVGNYNTWSKIESCLKSAEVCHGFTEKELISANEFYKKNLSPIQSSCCKPPTYCGYDYVNATYWQAPKSGLKSTDADCKAWSNNQEKLCYSCNSCKAGVLATLKTKWKEIAIFNVAIIVFFILVYTIGCCAMKNSQSDRYRRQFYGHH</sequence>
<feature type="transmembrane region" description="Helical" evidence="6">
    <location>
        <begin position="70"/>
        <end position="96"/>
    </location>
</feature>
<dbReference type="EMBL" id="SWLB01000012">
    <property type="protein sequence ID" value="KAF3331475.1"/>
    <property type="molecule type" value="Genomic_DNA"/>
</dbReference>
<evidence type="ECO:0000256" key="1">
    <source>
        <dbReference type="ARBA" id="ARBA00004141"/>
    </source>
</evidence>
<dbReference type="GO" id="GO:0016020">
    <property type="term" value="C:membrane"/>
    <property type="evidence" value="ECO:0007669"/>
    <property type="project" value="UniProtKB-SubCell"/>
</dbReference>
<dbReference type="Pfam" id="PF00335">
    <property type="entry name" value="Tetraspanin"/>
    <property type="match status" value="1"/>
</dbReference>
<evidence type="ECO:0000256" key="6">
    <source>
        <dbReference type="SAM" id="Phobius"/>
    </source>
</evidence>
<keyword evidence="5 6" id="KW-0472">Membrane</keyword>
<feature type="transmembrane region" description="Helical" evidence="6">
    <location>
        <begin position="7"/>
        <end position="30"/>
    </location>
</feature>
<dbReference type="InterPro" id="IPR018499">
    <property type="entry name" value="Tetraspanin/Peripherin"/>
</dbReference>
<name>A0A833QQF5_9POAL</name>
<dbReference type="PANTHER" id="PTHR32191">
    <property type="entry name" value="TETRASPANIN-8-RELATED"/>
    <property type="match status" value="1"/>
</dbReference>
<feature type="transmembrane region" description="Helical" evidence="6">
    <location>
        <begin position="42"/>
        <end position="63"/>
    </location>
</feature>
<dbReference type="OrthoDB" id="1892640at2759"/>